<dbReference type="EMBL" id="QMEC01000185">
    <property type="protein sequence ID" value="NMF66798.1"/>
    <property type="molecule type" value="Genomic_DNA"/>
</dbReference>
<organism evidence="1 2">
    <name type="scientific">Brasilonema octagenarum UFV-OR1</name>
    <dbReference type="NCBI Taxonomy" id="417115"/>
    <lineage>
        <taxon>Bacteria</taxon>
        <taxon>Bacillati</taxon>
        <taxon>Cyanobacteriota</taxon>
        <taxon>Cyanophyceae</taxon>
        <taxon>Nostocales</taxon>
        <taxon>Scytonemataceae</taxon>
        <taxon>Brasilonema</taxon>
        <taxon>Octagenarum group</taxon>
    </lineage>
</organism>
<accession>A0ABX1ME31</accession>
<dbReference type="Proteomes" id="UP000762253">
    <property type="component" value="Unassembled WGS sequence"/>
</dbReference>
<keyword evidence="2" id="KW-1185">Reference proteome</keyword>
<comment type="caution">
    <text evidence="1">The sequence shown here is derived from an EMBL/GenBank/DDBJ whole genome shotgun (WGS) entry which is preliminary data.</text>
</comment>
<proteinExistence type="predicted"/>
<dbReference type="RefSeq" id="WP_169268356.1">
    <property type="nucleotide sequence ID" value="NZ_QMEC01000185.1"/>
</dbReference>
<reference evidence="1 2" key="1">
    <citation type="submission" date="2018-06" db="EMBL/GenBank/DDBJ databases">
        <title>Comparative genomics of Brasilonema spp. strains.</title>
        <authorList>
            <person name="Alvarenga D.O."/>
            <person name="Fiore M.F."/>
            <person name="Varani A.M."/>
        </authorList>
    </citation>
    <scope>NUCLEOTIDE SEQUENCE [LARGE SCALE GENOMIC DNA]</scope>
    <source>
        <strain evidence="1 2">UFV-OR1</strain>
    </source>
</reference>
<evidence type="ECO:0000313" key="2">
    <source>
        <dbReference type="Proteomes" id="UP000762253"/>
    </source>
</evidence>
<evidence type="ECO:0000313" key="1">
    <source>
        <dbReference type="EMBL" id="NMF66798.1"/>
    </source>
</evidence>
<sequence>MTTTPPIKSAELTPTNNQLTVAQRVEAGKALRQVVCRTAHREWHPTDRPDPIDLLEVSNQGRIPELIPIRYDRMLQSTFAFLRGSAIITAADLATTPTTGIHVQACGDCHLLNFGGFATPERNLISDLNDFDETLSAPWEWDVKRLVTSIIVAGKDIRLTDKDCYDAAEAAVRAYRLSIEEYGQMGTLAVWYARLDANVLVEHAPDEETRKYWEQMANKAFTRTMQQTFVQLTEEVNGQRRFIDQPPLLYHLPLQEQYLEEVGVLFEQYRDTLQSDRQFLLDRYRLVDVAMKVVGVGSVGTHCSVALLLSNDNDPLLLQFKEARPSVLEPYAGKSSYSHNGQRIVNGQRLMQAASDIFLGWTSNSRGQDFYFRQLKDMKTSMKLKGMSARGLEDYAEICGCALARAHARSGDSVVISSYLGKSDTFDSAVADFAVTYAHQVEQDHQALVAAVKSGRVVASSG</sequence>
<dbReference type="InterPro" id="IPR018721">
    <property type="entry name" value="DUF2252"/>
</dbReference>
<dbReference type="Pfam" id="PF10009">
    <property type="entry name" value="DUF2252"/>
    <property type="match status" value="1"/>
</dbReference>
<gene>
    <name evidence="1" type="ORF">DP115_30265</name>
</gene>
<dbReference type="PANTHER" id="PTHR39441:SF1">
    <property type="entry name" value="DUF2252 DOMAIN-CONTAINING PROTEIN"/>
    <property type="match status" value="1"/>
</dbReference>
<dbReference type="PANTHER" id="PTHR39441">
    <property type="entry name" value="DUF2252 DOMAIN-CONTAINING PROTEIN"/>
    <property type="match status" value="1"/>
</dbReference>
<name>A0ABX1ME31_9CYAN</name>
<protein>
    <submittedName>
        <fullName evidence="1">DUF2252 domain-containing protein</fullName>
    </submittedName>
</protein>